<evidence type="ECO:0000256" key="1">
    <source>
        <dbReference type="SAM" id="SignalP"/>
    </source>
</evidence>
<name>A0ABW5K256_9FLAO</name>
<dbReference type="EMBL" id="JBHULM010000011">
    <property type="protein sequence ID" value="MFD2542199.1"/>
    <property type="molecule type" value="Genomic_DNA"/>
</dbReference>
<evidence type="ECO:0000313" key="2">
    <source>
        <dbReference type="EMBL" id="MFD2542199.1"/>
    </source>
</evidence>
<feature type="chain" id="PRO_5046362114" description="Lipoprotein" evidence="1">
    <location>
        <begin position="21"/>
        <end position="261"/>
    </location>
</feature>
<gene>
    <name evidence="2" type="ORF">ACFSSB_07710</name>
</gene>
<reference evidence="3" key="1">
    <citation type="journal article" date="2019" name="Int. J. Syst. Evol. Microbiol.">
        <title>The Global Catalogue of Microorganisms (GCM) 10K type strain sequencing project: providing services to taxonomists for standard genome sequencing and annotation.</title>
        <authorList>
            <consortium name="The Broad Institute Genomics Platform"/>
            <consortium name="The Broad Institute Genome Sequencing Center for Infectious Disease"/>
            <person name="Wu L."/>
            <person name="Ma J."/>
        </authorList>
    </citation>
    <scope>NUCLEOTIDE SEQUENCE [LARGE SCALE GENOMIC DNA]</scope>
    <source>
        <strain evidence="3">KCTC 42808</strain>
    </source>
</reference>
<evidence type="ECO:0000313" key="3">
    <source>
        <dbReference type="Proteomes" id="UP001597467"/>
    </source>
</evidence>
<proteinExistence type="predicted"/>
<comment type="caution">
    <text evidence="2">The sequence shown here is derived from an EMBL/GenBank/DDBJ whole genome shotgun (WGS) entry which is preliminary data.</text>
</comment>
<feature type="signal peptide" evidence="1">
    <location>
        <begin position="1"/>
        <end position="20"/>
    </location>
</feature>
<organism evidence="2 3">
    <name type="scientific">Lacinutrix gracilariae</name>
    <dbReference type="NCBI Taxonomy" id="1747198"/>
    <lineage>
        <taxon>Bacteria</taxon>
        <taxon>Pseudomonadati</taxon>
        <taxon>Bacteroidota</taxon>
        <taxon>Flavobacteriia</taxon>
        <taxon>Flavobacteriales</taxon>
        <taxon>Flavobacteriaceae</taxon>
        <taxon>Lacinutrix</taxon>
    </lineage>
</organism>
<keyword evidence="1" id="KW-0732">Signal</keyword>
<keyword evidence="3" id="KW-1185">Reference proteome</keyword>
<dbReference type="PROSITE" id="PS51257">
    <property type="entry name" value="PROKAR_LIPOPROTEIN"/>
    <property type="match status" value="1"/>
</dbReference>
<dbReference type="Proteomes" id="UP001597467">
    <property type="component" value="Unassembled WGS sequence"/>
</dbReference>
<protein>
    <recommendedName>
        <fullName evidence="4">Lipoprotein</fullName>
    </recommendedName>
</protein>
<dbReference type="RefSeq" id="WP_379902800.1">
    <property type="nucleotide sequence ID" value="NZ_JBHULM010000011.1"/>
</dbReference>
<evidence type="ECO:0008006" key="4">
    <source>
        <dbReference type="Google" id="ProtNLM"/>
    </source>
</evidence>
<accession>A0ABW5K256</accession>
<sequence length="261" mass="29596">MKQILLVLASVFLLTSCNFTEEITFNPDGSGEFIMRYDMSEIMKTMDEMGGAKKDDTKEKVKLDSVMYFKDMLVEKADSIAKLPVEEQEKLKSLESIIIKMKIDEEEGLFDMGFGSTFTSLEELPEALEKIDEAKKLNSESNSQFGQLGESAVAKASEDVFEYIDFTYDGKTFSRFVKKDFELATEDIETLDAEINEMGDSKEVFEAMSYTLVYHFPKEIESVTNKNAVISADKKSVSLKMNFIEMIKSPEAMTLDVELKD</sequence>